<keyword evidence="1" id="KW-0175">Coiled coil</keyword>
<organism evidence="3 4">
    <name type="scientific">Prymnesium parvum</name>
    <name type="common">Toxic golden alga</name>
    <dbReference type="NCBI Taxonomy" id="97485"/>
    <lineage>
        <taxon>Eukaryota</taxon>
        <taxon>Haptista</taxon>
        <taxon>Haptophyta</taxon>
        <taxon>Prymnesiophyceae</taxon>
        <taxon>Prymnesiales</taxon>
        <taxon>Prymnesiaceae</taxon>
        <taxon>Prymnesium</taxon>
    </lineage>
</organism>
<dbReference type="Proteomes" id="UP001515480">
    <property type="component" value="Unassembled WGS sequence"/>
</dbReference>
<name>A0AB34J4P1_PRYPA</name>
<gene>
    <name evidence="3" type="ORF">AB1Y20_005622</name>
</gene>
<feature type="region of interest" description="Disordered" evidence="2">
    <location>
        <begin position="294"/>
        <end position="313"/>
    </location>
</feature>
<keyword evidence="4" id="KW-1185">Reference proteome</keyword>
<feature type="compositionally biased region" description="Basic and acidic residues" evidence="2">
    <location>
        <begin position="1082"/>
        <end position="1106"/>
    </location>
</feature>
<dbReference type="PANTHER" id="PTHR45725">
    <property type="entry name" value="FORMIN HOMOLOGY 2 FAMILY MEMBER"/>
    <property type="match status" value="1"/>
</dbReference>
<feature type="coiled-coil region" evidence="1">
    <location>
        <begin position="159"/>
        <end position="193"/>
    </location>
</feature>
<feature type="region of interest" description="Disordered" evidence="2">
    <location>
        <begin position="1362"/>
        <end position="1381"/>
    </location>
</feature>
<feature type="compositionally biased region" description="Basic residues" evidence="2">
    <location>
        <begin position="418"/>
        <end position="430"/>
    </location>
</feature>
<accession>A0AB34J4P1</accession>
<feature type="compositionally biased region" description="Acidic residues" evidence="2">
    <location>
        <begin position="439"/>
        <end position="450"/>
    </location>
</feature>
<comment type="caution">
    <text evidence="3">The sequence shown here is derived from an EMBL/GenBank/DDBJ whole genome shotgun (WGS) entry which is preliminary data.</text>
</comment>
<protein>
    <submittedName>
        <fullName evidence="3">Uncharacterized protein</fullName>
    </submittedName>
</protein>
<feature type="region of interest" description="Disordered" evidence="2">
    <location>
        <begin position="92"/>
        <end position="115"/>
    </location>
</feature>
<sequence length="1556" mass="171438">MDVDAEKLRVGRGLEEIQKRVESTITRYERMEQEERYVGLRRDHEAEATITELAEAGKARVEIILMALSQVSEERKVCLKDLKGLLEAQRSSFEQAEKEERDERRAKRSEWTDSYDEEMADQSSLLERLEALEILQHRLGDVGDAILARTRADAATLAMKAMKVEKDAAVSRLEQIEAEHESIVSELETLKTVDLGCAAASLCSQLAGFSRRQLRRTWVAHARHGSGIFSLTTLPRTTSQRFPEPHSHTILAPTPRSFTTLTATHPTLPRREQELEELHEALRRANEELTITKAARKHSKKSSTGGKKDHPWPTTPVNFSAYAAEEAETFHELCEASASLFRSVGGELERSYGLPHETVTSLVQLLRGQVEKVREAHGLEIRATIALHRPPIELEEEAPPPSKVEEEEEEEAAEVLPSKKKPPKKPKKKPPPPPPPPEPVEEEEEEEEEAPCPPPAAAPEPPPRAVATPSPPPPPAEAPPPAPAPARVPTPPPAEPEPEPSGRRMSRLRERGGHAVRLSHISMDNEVQRTQMALMRAKVELAREVDKLEEARALLRRTQAALLEATAAGGGEAAERRGEEQRQALGHLAKLDGEIERQFESRPARAAGGRRGVGAALGTCVEEEGGHGDALGDMVLKAALVSEMRNMEREFNMTIMQARSVAERKQEEHRFSHLLDEANAKLEKREVVVRAMKAQLEEEVGRYAVAEKQLADAKEALHNVGDAPAKVMEAKAEIAKLRRQSMAAAHGLQRERAKAARDHAQALAAERARLEEEARLASMCASARVRALTAELERMEEGFASLHRAHLEKVEETKLVNLTTQQALAKQHAAHEARLRQLHASLQRAHQLHIAAAEGRDTSRVAQAEEQLKRLQAELERTKVQLALAQLAVRLVRQPTTRTPSARDDTPKHKHRGARHKRTNSHEDYHTPARYTHPICSRKSMARPTLPASRLPQPHRCTSQQPDESPPTGGAAASPTRLPRDSAAGGRRTPDAASPRRRADSTSSRGTAPRGSSAGSERPPPPLHEEVVVDLPTASPKGEEQARGSMDGVATCGLPLLDQPEADERCGSLRYAPSESAAPSAEAERTEEAADSTKQRLAESSRRSSAAEDGGAFVRLAARDAVDDAVETPGSMVRLLAVAEESLRKVRCARRAAAWPVAERQLARAQITKLAAVEEQHFFTPRPAELRPRSSSSISRRTAGAQTARPAMPTAAGPSARTAWLLREGVGHSSGFAIKSAVAPALHPMDGQTLKHVLHDLFGQQRSLVVQRALGNWEVFGAMALLQPKLRRLDELQHALHAEAPPEGSAMERRTVQLRRVSEKMVEIDRQRRWLSQIWSMRRSAVQAVETRMLNQTLFTLTKLTDLANTQPPPRSMGDSPRLSKRDTLAGTVFSSPPILPFISLVGETKPISLAEPPEDWSPAGSFRNLSVQSHGMTVEQIQRLCVVHQFWPPRFDAMSARQQRQVLAEVLQYCLKGEPTSFPQSLVVDDDSRNPPESLEAIQSSANPSRPPPGFSAPLNKGRGDPDHPHTVPSADPLHENQPVAGNICLKTSRPLQSR</sequence>
<dbReference type="PANTHER" id="PTHR45725:SF1">
    <property type="entry name" value="DISHEVELLED ASSOCIATED ACTIVATOR OF MORPHOGENESIS, ISOFORM D"/>
    <property type="match status" value="1"/>
</dbReference>
<proteinExistence type="predicted"/>
<reference evidence="3 4" key="1">
    <citation type="journal article" date="2024" name="Science">
        <title>Giant polyketide synthase enzymes in the biosynthesis of giant marine polyether toxins.</title>
        <authorList>
            <person name="Fallon T.R."/>
            <person name="Shende V.V."/>
            <person name="Wierzbicki I.H."/>
            <person name="Pendleton A.L."/>
            <person name="Watervoot N.F."/>
            <person name="Auber R.P."/>
            <person name="Gonzalez D.J."/>
            <person name="Wisecaver J.H."/>
            <person name="Moore B.S."/>
        </authorList>
    </citation>
    <scope>NUCLEOTIDE SEQUENCE [LARGE SCALE GENOMIC DNA]</scope>
    <source>
        <strain evidence="3 4">12B1</strain>
    </source>
</reference>
<feature type="compositionally biased region" description="Pro residues" evidence="2">
    <location>
        <begin position="451"/>
        <end position="495"/>
    </location>
</feature>
<dbReference type="EMBL" id="JBGBPQ010000013">
    <property type="protein sequence ID" value="KAL1512364.1"/>
    <property type="molecule type" value="Genomic_DNA"/>
</dbReference>
<feature type="compositionally biased region" description="Basic and acidic residues" evidence="2">
    <location>
        <begin position="95"/>
        <end position="111"/>
    </location>
</feature>
<evidence type="ECO:0000256" key="1">
    <source>
        <dbReference type="SAM" id="Coils"/>
    </source>
</evidence>
<feature type="compositionally biased region" description="Basic residues" evidence="2">
    <location>
        <begin position="908"/>
        <end position="919"/>
    </location>
</feature>
<dbReference type="InterPro" id="IPR051425">
    <property type="entry name" value="Formin_Homology"/>
</dbReference>
<evidence type="ECO:0000256" key="2">
    <source>
        <dbReference type="SAM" id="MobiDB-lite"/>
    </source>
</evidence>
<feature type="coiled-coil region" evidence="1">
    <location>
        <begin position="675"/>
        <end position="716"/>
    </location>
</feature>
<feature type="region of interest" description="Disordered" evidence="2">
    <location>
        <begin position="391"/>
        <end position="510"/>
    </location>
</feature>
<feature type="region of interest" description="Disordered" evidence="2">
    <location>
        <begin position="893"/>
        <end position="1054"/>
    </location>
</feature>
<feature type="coiled-coil region" evidence="1">
    <location>
        <begin position="531"/>
        <end position="568"/>
    </location>
</feature>
<feature type="region of interest" description="Disordered" evidence="2">
    <location>
        <begin position="1183"/>
        <end position="1212"/>
    </location>
</feature>
<feature type="region of interest" description="Disordered" evidence="2">
    <location>
        <begin position="1070"/>
        <end position="1109"/>
    </location>
</feature>
<feature type="region of interest" description="Disordered" evidence="2">
    <location>
        <begin position="1481"/>
        <end position="1556"/>
    </location>
</feature>
<evidence type="ECO:0000313" key="4">
    <source>
        <dbReference type="Proteomes" id="UP001515480"/>
    </source>
</evidence>
<feature type="compositionally biased region" description="Low complexity" evidence="2">
    <location>
        <begin position="1072"/>
        <end position="1081"/>
    </location>
</feature>
<evidence type="ECO:0000313" key="3">
    <source>
        <dbReference type="EMBL" id="KAL1512364.1"/>
    </source>
</evidence>
<feature type="coiled-coil region" evidence="1">
    <location>
        <begin position="854"/>
        <end position="888"/>
    </location>
</feature>